<reference evidence="3" key="1">
    <citation type="journal article" date="2019" name="Int. J. Syst. Evol. Microbiol.">
        <title>The Global Catalogue of Microorganisms (GCM) 10K type strain sequencing project: providing services to taxonomists for standard genome sequencing and annotation.</title>
        <authorList>
            <consortium name="The Broad Institute Genomics Platform"/>
            <consortium name="The Broad Institute Genome Sequencing Center for Infectious Disease"/>
            <person name="Wu L."/>
            <person name="Ma J."/>
        </authorList>
    </citation>
    <scope>NUCLEOTIDE SEQUENCE [LARGE SCALE GENOMIC DNA]</scope>
    <source>
        <strain evidence="3">JCM 18081</strain>
    </source>
</reference>
<comment type="caution">
    <text evidence="2">The sequence shown here is derived from an EMBL/GenBank/DDBJ whole genome shotgun (WGS) entry which is preliminary data.</text>
</comment>
<evidence type="ECO:0000256" key="1">
    <source>
        <dbReference type="SAM" id="MobiDB-lite"/>
    </source>
</evidence>
<proteinExistence type="predicted"/>
<name>A0ABP9D196_9ACTN</name>
<evidence type="ECO:0000313" key="3">
    <source>
        <dbReference type="Proteomes" id="UP001501265"/>
    </source>
</evidence>
<keyword evidence="3" id="KW-1185">Reference proteome</keyword>
<gene>
    <name evidence="2" type="ORF">GCM10023220_68580</name>
</gene>
<sequence>MKPQNNHSTSNTTPVNRNYPGVRTHWTVEHACPHRVDHDLSHRPADKRAGFARWLASKECTDCWKAARDADSESREEWLAAKRAAEQEAAVAWAKQFDVPRLEGPERALDWGERSRHQLMIAAHTVLVGEGTWDEADWAELEEKARAVTRAGWWIDQRDAEGSDLLELLDAASEADRRQTGMRLGCHPRDGSRRASPGQSNLVLHVRLPADTKRLVQGKPPTRARTTTTLAKFRNGRRRY</sequence>
<protein>
    <submittedName>
        <fullName evidence="2">Uncharacterized protein</fullName>
    </submittedName>
</protein>
<feature type="region of interest" description="Disordered" evidence="1">
    <location>
        <begin position="177"/>
        <end position="200"/>
    </location>
</feature>
<dbReference type="EMBL" id="BAABIG010000092">
    <property type="protein sequence ID" value="GAA4825017.1"/>
    <property type="molecule type" value="Genomic_DNA"/>
</dbReference>
<feature type="region of interest" description="Disordered" evidence="1">
    <location>
        <begin position="1"/>
        <end position="20"/>
    </location>
</feature>
<organism evidence="2 3">
    <name type="scientific">Streptomyces ziwulingensis</name>
    <dbReference type="NCBI Taxonomy" id="1045501"/>
    <lineage>
        <taxon>Bacteria</taxon>
        <taxon>Bacillati</taxon>
        <taxon>Actinomycetota</taxon>
        <taxon>Actinomycetes</taxon>
        <taxon>Kitasatosporales</taxon>
        <taxon>Streptomycetaceae</taxon>
        <taxon>Streptomyces</taxon>
    </lineage>
</organism>
<dbReference type="Proteomes" id="UP001501265">
    <property type="component" value="Unassembled WGS sequence"/>
</dbReference>
<evidence type="ECO:0000313" key="2">
    <source>
        <dbReference type="EMBL" id="GAA4825017.1"/>
    </source>
</evidence>
<accession>A0ABP9D196</accession>
<feature type="compositionally biased region" description="Polar residues" evidence="1">
    <location>
        <begin position="1"/>
        <end position="16"/>
    </location>
</feature>